<keyword evidence="7" id="KW-1185">Reference proteome</keyword>
<organism evidence="6 7">
    <name type="scientific">Mangrovimicrobium sediminis</name>
    <dbReference type="NCBI Taxonomy" id="2562682"/>
    <lineage>
        <taxon>Bacteria</taxon>
        <taxon>Pseudomonadati</taxon>
        <taxon>Pseudomonadota</taxon>
        <taxon>Gammaproteobacteria</taxon>
        <taxon>Cellvibrionales</taxon>
        <taxon>Halieaceae</taxon>
        <taxon>Mangrovimicrobium</taxon>
    </lineage>
</organism>
<evidence type="ECO:0000256" key="3">
    <source>
        <dbReference type="ARBA" id="ARBA00023235"/>
    </source>
</evidence>
<dbReference type="EMBL" id="SRLE01000001">
    <property type="protein sequence ID" value="TGD76056.1"/>
    <property type="molecule type" value="Genomic_DNA"/>
</dbReference>
<comment type="function">
    <text evidence="4">Responsible for synthesis of pseudouridine from uracil-13 in transfer RNAs.</text>
</comment>
<dbReference type="Gene3D" id="3.30.2350.20">
    <property type="entry name" value="TruD, catalytic domain"/>
    <property type="match status" value="1"/>
</dbReference>
<dbReference type="PROSITE" id="PS00435">
    <property type="entry name" value="PEROXIDASE_1"/>
    <property type="match status" value="1"/>
</dbReference>
<dbReference type="InterPro" id="IPR001656">
    <property type="entry name" value="PsdUridine_synth_TruD"/>
</dbReference>
<reference evidence="6 7" key="1">
    <citation type="submission" date="2019-04" db="EMBL/GenBank/DDBJ databases">
        <title>Taxonomy of novel Haliea sp. from mangrove soil of West Coast of India.</title>
        <authorList>
            <person name="Verma A."/>
            <person name="Kumar P."/>
            <person name="Krishnamurthi S."/>
        </authorList>
    </citation>
    <scope>NUCLEOTIDE SEQUENCE [LARGE SCALE GENOMIC DNA]</scope>
    <source>
        <strain evidence="6 7">SAOS-164</strain>
    </source>
</reference>
<evidence type="ECO:0000256" key="4">
    <source>
        <dbReference type="HAMAP-Rule" id="MF_01082"/>
    </source>
</evidence>
<dbReference type="Proteomes" id="UP000298050">
    <property type="component" value="Unassembled WGS sequence"/>
</dbReference>
<dbReference type="AlphaFoldDB" id="A0A4Z0M9J0"/>
<dbReference type="PANTHER" id="PTHR47811">
    <property type="entry name" value="TRNA PSEUDOURIDINE SYNTHASE D"/>
    <property type="match status" value="1"/>
</dbReference>
<comment type="caution">
    <text evidence="6">The sequence shown here is derived from an EMBL/GenBank/DDBJ whole genome shotgun (WGS) entry which is preliminary data.</text>
</comment>
<evidence type="ECO:0000313" key="7">
    <source>
        <dbReference type="Proteomes" id="UP000298050"/>
    </source>
</evidence>
<dbReference type="PROSITE" id="PS01268">
    <property type="entry name" value="UPF0024"/>
    <property type="match status" value="1"/>
</dbReference>
<dbReference type="GO" id="GO:0160150">
    <property type="term" value="F:tRNA pseudouridine(13) synthase activity"/>
    <property type="evidence" value="ECO:0007669"/>
    <property type="project" value="UniProtKB-EC"/>
</dbReference>
<dbReference type="Gene3D" id="3.30.2340.10">
    <property type="entry name" value="TruD, insertion domain"/>
    <property type="match status" value="1"/>
</dbReference>
<dbReference type="EC" id="5.4.99.27" evidence="4"/>
<dbReference type="InterPro" id="IPR042214">
    <property type="entry name" value="TruD_catalytic"/>
</dbReference>
<dbReference type="InterPro" id="IPR043165">
    <property type="entry name" value="TruD_insert_sf"/>
</dbReference>
<evidence type="ECO:0000313" key="6">
    <source>
        <dbReference type="EMBL" id="TGD76056.1"/>
    </source>
</evidence>
<name>A0A4Z0M9J0_9GAMM</name>
<dbReference type="GO" id="GO:0005829">
    <property type="term" value="C:cytosol"/>
    <property type="evidence" value="ECO:0007669"/>
    <property type="project" value="TreeGrafter"/>
</dbReference>
<dbReference type="InterPro" id="IPR050170">
    <property type="entry name" value="TruD_pseudoU_synthase"/>
</dbReference>
<dbReference type="SUPFAM" id="SSF55120">
    <property type="entry name" value="Pseudouridine synthase"/>
    <property type="match status" value="1"/>
</dbReference>
<accession>A0A4Z0M9J0</accession>
<dbReference type="PANTHER" id="PTHR47811:SF1">
    <property type="entry name" value="TRNA PSEUDOURIDINE SYNTHASE D"/>
    <property type="match status" value="1"/>
</dbReference>
<dbReference type="InterPro" id="IPR019793">
    <property type="entry name" value="Peroxidases_heam-ligand_BS"/>
</dbReference>
<dbReference type="GO" id="GO:0031119">
    <property type="term" value="P:tRNA pseudouridine synthesis"/>
    <property type="evidence" value="ECO:0007669"/>
    <property type="project" value="UniProtKB-UniRule"/>
</dbReference>
<proteinExistence type="inferred from homology"/>
<dbReference type="RefSeq" id="WP_135440633.1">
    <property type="nucleotide sequence ID" value="NZ_SRLE01000001.1"/>
</dbReference>
<dbReference type="InterPro" id="IPR020119">
    <property type="entry name" value="PsdUridine_synth_TruD_CS"/>
</dbReference>
<sequence length="346" mass="38455">MASALMRVQPEDFLVEEQLGFIPEGSGEHAFLHLEKRELTTPELAERLSTLAGVHPREIGYSGMKDRNAVTRQWFSVGLAGRPAPDWSALEAGGEVRVLEATWHRRKLKRGVHRGNRFTLRLRELEADSAALLARLELIARQGVPNYFGEQRFGRDDATLAQAQRWMREGGRRISRNRRSIYLSALRSSLFNHLLGQRVADGDWDRVRPGDVCMLAGTHSLFQCAQVDADIEARCARADLHPALPLWGRGSDRLAAAAAPARAALAEQSETCEFLERMGLELAWRATRLLADDFCWQFCDDGSLLLTFGLGAGGYATALLAEFMQIADRGRQAGETMGQHSGSRSE</sequence>
<dbReference type="GO" id="GO:0003723">
    <property type="term" value="F:RNA binding"/>
    <property type="evidence" value="ECO:0007669"/>
    <property type="project" value="InterPro"/>
</dbReference>
<dbReference type="InterPro" id="IPR011760">
    <property type="entry name" value="PsdUridine_synth_TruD_insert"/>
</dbReference>
<comment type="similarity">
    <text evidence="1 4">Belongs to the pseudouridine synthase TruD family.</text>
</comment>
<feature type="active site" description="Nucleophile" evidence="4">
    <location>
        <position position="66"/>
    </location>
</feature>
<dbReference type="OrthoDB" id="1550679at2"/>
<keyword evidence="2 4" id="KW-0819">tRNA processing</keyword>
<evidence type="ECO:0000256" key="1">
    <source>
        <dbReference type="ARBA" id="ARBA00007953"/>
    </source>
</evidence>
<evidence type="ECO:0000259" key="5">
    <source>
        <dbReference type="PROSITE" id="PS50984"/>
    </source>
</evidence>
<dbReference type="HAMAP" id="MF_01082">
    <property type="entry name" value="TruD"/>
    <property type="match status" value="1"/>
</dbReference>
<comment type="catalytic activity">
    <reaction evidence="4">
        <text>uridine(13) in tRNA = pseudouridine(13) in tRNA</text>
        <dbReference type="Rhea" id="RHEA:42540"/>
        <dbReference type="Rhea" id="RHEA-COMP:10105"/>
        <dbReference type="Rhea" id="RHEA-COMP:10106"/>
        <dbReference type="ChEBI" id="CHEBI:65314"/>
        <dbReference type="ChEBI" id="CHEBI:65315"/>
        <dbReference type="EC" id="5.4.99.27"/>
    </reaction>
</comment>
<feature type="domain" description="TRUD" evidence="5">
    <location>
        <begin position="143"/>
        <end position="293"/>
    </location>
</feature>
<dbReference type="InterPro" id="IPR020103">
    <property type="entry name" value="PsdUridine_synth_cat_dom_sf"/>
</dbReference>
<dbReference type="Pfam" id="PF01142">
    <property type="entry name" value="TruD"/>
    <property type="match status" value="2"/>
</dbReference>
<keyword evidence="3 4" id="KW-0413">Isomerase</keyword>
<evidence type="ECO:0000256" key="2">
    <source>
        <dbReference type="ARBA" id="ARBA00022694"/>
    </source>
</evidence>
<dbReference type="PROSITE" id="PS50984">
    <property type="entry name" value="TRUD"/>
    <property type="match status" value="1"/>
</dbReference>
<protein>
    <recommendedName>
        <fullName evidence="4">tRNA pseudouridine synthase D</fullName>
        <ecNumber evidence="4">5.4.99.27</ecNumber>
    </recommendedName>
    <alternativeName>
        <fullName evidence="4">tRNA pseudouridine(13) synthase</fullName>
    </alternativeName>
    <alternativeName>
        <fullName evidence="4">tRNA pseudouridylate synthase D</fullName>
    </alternativeName>
    <alternativeName>
        <fullName evidence="4">tRNA-uridine isomerase D</fullName>
    </alternativeName>
</protein>
<gene>
    <name evidence="4" type="primary">truD</name>
    <name evidence="6" type="ORF">E4634_00455</name>
</gene>